<gene>
    <name evidence="1" type="ORF">BT67DRAFT_140537</name>
</gene>
<dbReference type="Proteomes" id="UP001304895">
    <property type="component" value="Unassembled WGS sequence"/>
</dbReference>
<protein>
    <submittedName>
        <fullName evidence="1">Uncharacterized protein</fullName>
    </submittedName>
</protein>
<dbReference type="EMBL" id="MU853421">
    <property type="protein sequence ID" value="KAK4131965.1"/>
    <property type="molecule type" value="Genomic_DNA"/>
</dbReference>
<evidence type="ECO:0000313" key="2">
    <source>
        <dbReference type="Proteomes" id="UP001304895"/>
    </source>
</evidence>
<reference evidence="1" key="2">
    <citation type="submission" date="2023-05" db="EMBL/GenBank/DDBJ databases">
        <authorList>
            <consortium name="Lawrence Berkeley National Laboratory"/>
            <person name="Steindorff A."/>
            <person name="Hensen N."/>
            <person name="Bonometti L."/>
            <person name="Westerberg I."/>
            <person name="Brannstrom I.O."/>
            <person name="Guillou S."/>
            <person name="Cros-Aarteil S."/>
            <person name="Calhoun S."/>
            <person name="Haridas S."/>
            <person name="Kuo A."/>
            <person name="Mondo S."/>
            <person name="Pangilinan J."/>
            <person name="Riley R."/>
            <person name="Labutti K."/>
            <person name="Andreopoulos B."/>
            <person name="Lipzen A."/>
            <person name="Chen C."/>
            <person name="Yanf M."/>
            <person name="Daum C."/>
            <person name="Ng V."/>
            <person name="Clum A."/>
            <person name="Ohm R."/>
            <person name="Martin F."/>
            <person name="Silar P."/>
            <person name="Natvig D."/>
            <person name="Lalanne C."/>
            <person name="Gautier V."/>
            <person name="Ament-Velasquez S.L."/>
            <person name="Kruys A."/>
            <person name="Hutchinson M.I."/>
            <person name="Powell A.J."/>
            <person name="Barry K."/>
            <person name="Miller A.N."/>
            <person name="Grigoriev I.V."/>
            <person name="Debuchy R."/>
            <person name="Gladieux P."/>
            <person name="Thoren M.H."/>
            <person name="Johannesson H."/>
        </authorList>
    </citation>
    <scope>NUCLEOTIDE SEQUENCE</scope>
    <source>
        <strain evidence="1">CBS 123565</strain>
    </source>
</reference>
<organism evidence="1 2">
    <name type="scientific">Trichocladium antarcticum</name>
    <dbReference type="NCBI Taxonomy" id="1450529"/>
    <lineage>
        <taxon>Eukaryota</taxon>
        <taxon>Fungi</taxon>
        <taxon>Dikarya</taxon>
        <taxon>Ascomycota</taxon>
        <taxon>Pezizomycotina</taxon>
        <taxon>Sordariomycetes</taxon>
        <taxon>Sordariomycetidae</taxon>
        <taxon>Sordariales</taxon>
        <taxon>Chaetomiaceae</taxon>
        <taxon>Trichocladium</taxon>
    </lineage>
</organism>
<evidence type="ECO:0000313" key="1">
    <source>
        <dbReference type="EMBL" id="KAK4131965.1"/>
    </source>
</evidence>
<accession>A0AAN6UFW8</accession>
<reference evidence="1" key="1">
    <citation type="journal article" date="2023" name="Mol. Phylogenet. Evol.">
        <title>Genome-scale phylogeny and comparative genomics of the fungal order Sordariales.</title>
        <authorList>
            <person name="Hensen N."/>
            <person name="Bonometti L."/>
            <person name="Westerberg I."/>
            <person name="Brannstrom I.O."/>
            <person name="Guillou S."/>
            <person name="Cros-Aarteil S."/>
            <person name="Calhoun S."/>
            <person name="Haridas S."/>
            <person name="Kuo A."/>
            <person name="Mondo S."/>
            <person name="Pangilinan J."/>
            <person name="Riley R."/>
            <person name="LaButti K."/>
            <person name="Andreopoulos B."/>
            <person name="Lipzen A."/>
            <person name="Chen C."/>
            <person name="Yan M."/>
            <person name="Daum C."/>
            <person name="Ng V."/>
            <person name="Clum A."/>
            <person name="Steindorff A."/>
            <person name="Ohm R.A."/>
            <person name="Martin F."/>
            <person name="Silar P."/>
            <person name="Natvig D.O."/>
            <person name="Lalanne C."/>
            <person name="Gautier V."/>
            <person name="Ament-Velasquez S.L."/>
            <person name="Kruys A."/>
            <person name="Hutchinson M.I."/>
            <person name="Powell A.J."/>
            <person name="Barry K."/>
            <person name="Miller A.N."/>
            <person name="Grigoriev I.V."/>
            <person name="Debuchy R."/>
            <person name="Gladieux P."/>
            <person name="Hiltunen Thoren M."/>
            <person name="Johannesson H."/>
        </authorList>
    </citation>
    <scope>NUCLEOTIDE SEQUENCE</scope>
    <source>
        <strain evidence="1">CBS 123565</strain>
    </source>
</reference>
<keyword evidence="2" id="KW-1185">Reference proteome</keyword>
<comment type="caution">
    <text evidence="1">The sequence shown here is derived from an EMBL/GenBank/DDBJ whole genome shotgun (WGS) entry which is preliminary data.</text>
</comment>
<sequence>MADTADPGQRAEPRLPPTATNQAGSKCWLGLCCCCLIGVPGGVLECGRVPPGNGLATQYERLLNHMACVPLTTDPNGPFRYPRPWLSRLPLDLARGTQHMTAKQRAHAWGRSSTRSPLLERHLWRLGRPASIQPLASLQMPKPHRACRARCNAIWLAAPCKPLRVAALVRDCLNISRTARHRKADPISGQASQWPHSSARVAAAHLRSFMARGAAAATAGDWGDRVAFSSLACPLPFPFWGPPCC</sequence>
<name>A0AAN6UFW8_9PEZI</name>
<dbReference type="AlphaFoldDB" id="A0AAN6UFW8"/>
<proteinExistence type="predicted"/>